<feature type="domain" description="DNA methylase N-4/N-6" evidence="6">
    <location>
        <begin position="176"/>
        <end position="240"/>
    </location>
</feature>
<dbReference type="GO" id="GO:0009007">
    <property type="term" value="F:site-specific DNA-methyltransferase (adenine-specific) activity"/>
    <property type="evidence" value="ECO:0007669"/>
    <property type="project" value="TreeGrafter"/>
</dbReference>
<comment type="similarity">
    <text evidence="1 4">Belongs to the N(4)/N(6)-methyltransferase family.</text>
</comment>
<gene>
    <name evidence="7" type="primary">dpnA_1</name>
    <name evidence="7" type="ORF">Poly21_01290</name>
</gene>
<dbReference type="EMBL" id="SJPU01000001">
    <property type="protein sequence ID" value="TWU17976.1"/>
    <property type="molecule type" value="Genomic_DNA"/>
</dbReference>
<dbReference type="GO" id="GO:0003677">
    <property type="term" value="F:DNA binding"/>
    <property type="evidence" value="ECO:0007669"/>
    <property type="project" value="InterPro"/>
</dbReference>
<organism evidence="7 8">
    <name type="scientific">Allorhodopirellula heiligendammensis</name>
    <dbReference type="NCBI Taxonomy" id="2714739"/>
    <lineage>
        <taxon>Bacteria</taxon>
        <taxon>Pseudomonadati</taxon>
        <taxon>Planctomycetota</taxon>
        <taxon>Planctomycetia</taxon>
        <taxon>Pirellulales</taxon>
        <taxon>Pirellulaceae</taxon>
        <taxon>Allorhodopirellula</taxon>
    </lineage>
</organism>
<protein>
    <recommendedName>
        <fullName evidence="4">Methyltransferase</fullName>
        <ecNumber evidence="4">2.1.1.-</ecNumber>
    </recommendedName>
</protein>
<comment type="caution">
    <text evidence="7">The sequence shown here is derived from an EMBL/GenBank/DDBJ whole genome shotgun (WGS) entry which is preliminary data.</text>
</comment>
<dbReference type="PRINTS" id="PR00508">
    <property type="entry name" value="S21N4MTFRASE"/>
</dbReference>
<dbReference type="Gene3D" id="3.40.50.150">
    <property type="entry name" value="Vaccinia Virus protein VP39"/>
    <property type="match status" value="1"/>
</dbReference>
<dbReference type="PROSITE" id="PS00092">
    <property type="entry name" value="N6_MTASE"/>
    <property type="match status" value="1"/>
</dbReference>
<dbReference type="InterPro" id="IPR002941">
    <property type="entry name" value="DNA_methylase_N4/N6"/>
</dbReference>
<keyword evidence="3 7" id="KW-0808">Transferase</keyword>
<dbReference type="EC" id="2.1.1.-" evidence="4"/>
<dbReference type="InterPro" id="IPR001091">
    <property type="entry name" value="RM_Methyltransferase"/>
</dbReference>
<dbReference type="GO" id="GO:0032259">
    <property type="term" value="P:methylation"/>
    <property type="evidence" value="ECO:0007669"/>
    <property type="project" value="UniProtKB-KW"/>
</dbReference>
<dbReference type="InterPro" id="IPR002052">
    <property type="entry name" value="DNA_methylase_N6_adenine_CS"/>
</dbReference>
<evidence type="ECO:0000256" key="5">
    <source>
        <dbReference type="SAM" id="MobiDB-lite"/>
    </source>
</evidence>
<evidence type="ECO:0000256" key="3">
    <source>
        <dbReference type="ARBA" id="ARBA00022679"/>
    </source>
</evidence>
<dbReference type="GO" id="GO:0005737">
    <property type="term" value="C:cytoplasm"/>
    <property type="evidence" value="ECO:0007669"/>
    <property type="project" value="TreeGrafter"/>
</dbReference>
<evidence type="ECO:0000256" key="4">
    <source>
        <dbReference type="RuleBase" id="RU362026"/>
    </source>
</evidence>
<keyword evidence="8" id="KW-1185">Reference proteome</keyword>
<feature type="region of interest" description="Disordered" evidence="5">
    <location>
        <begin position="39"/>
        <end position="62"/>
    </location>
</feature>
<evidence type="ECO:0000256" key="1">
    <source>
        <dbReference type="ARBA" id="ARBA00006594"/>
    </source>
</evidence>
<name>A0A5C6C384_9BACT</name>
<dbReference type="SUPFAM" id="SSF53335">
    <property type="entry name" value="S-adenosyl-L-methionine-dependent methyltransferases"/>
    <property type="match status" value="1"/>
</dbReference>
<dbReference type="Proteomes" id="UP000319908">
    <property type="component" value="Unassembled WGS sequence"/>
</dbReference>
<dbReference type="Pfam" id="PF01555">
    <property type="entry name" value="N6_N4_Mtase"/>
    <property type="match status" value="2"/>
</dbReference>
<dbReference type="GO" id="GO:0008170">
    <property type="term" value="F:N-methyltransferase activity"/>
    <property type="evidence" value="ECO:0007669"/>
    <property type="project" value="InterPro"/>
</dbReference>
<accession>A0A5C6C384</accession>
<reference evidence="7 8" key="1">
    <citation type="journal article" date="2020" name="Antonie Van Leeuwenhoek">
        <title>Rhodopirellula heiligendammensis sp. nov., Rhodopirellula pilleata sp. nov., and Rhodopirellula solitaria sp. nov. isolated from natural or artificial marine surfaces in Northern Germany and California, USA, and emended description of the genus Rhodopirellula.</title>
        <authorList>
            <person name="Kallscheuer N."/>
            <person name="Wiegand S."/>
            <person name="Jogler M."/>
            <person name="Boedeker C."/>
            <person name="Peeters S.H."/>
            <person name="Rast P."/>
            <person name="Heuer A."/>
            <person name="Jetten M.S.M."/>
            <person name="Rohde M."/>
            <person name="Jogler C."/>
        </authorList>
    </citation>
    <scope>NUCLEOTIDE SEQUENCE [LARGE SCALE GENOMIC DNA]</scope>
    <source>
        <strain evidence="7 8">Poly21</strain>
    </source>
</reference>
<evidence type="ECO:0000313" key="8">
    <source>
        <dbReference type="Proteomes" id="UP000319908"/>
    </source>
</evidence>
<dbReference type="OrthoDB" id="9773571at2"/>
<sequence length="252" mass="27846">MTPTFQSDCGRVTLYHADSMEVLPALAPESVDAIITDPPYSSGGFTRGDRNQKPSAKYQDNGVARKHAEFSGDNRDTRSWLAWCDLWLRQCRRIAKPGAYCQVFSDWRQLPTLTDALQTAGFIWRGIIAWDKTASSRAPHKGYFRHQCEYVAWGTNGPCNKATHAGPFPGCHTHRIKPAEKRHMCGKPVDLLAALAQPIPPSGTILDPFAGSGTMGVAAIKSGRRYIGIETDAHHYETAETWIRETLAAHPA</sequence>
<dbReference type="AlphaFoldDB" id="A0A5C6C384"/>
<evidence type="ECO:0000256" key="2">
    <source>
        <dbReference type="ARBA" id="ARBA00022603"/>
    </source>
</evidence>
<dbReference type="PANTHER" id="PTHR13370:SF3">
    <property type="entry name" value="TRNA (GUANINE(10)-N2)-METHYLTRANSFERASE HOMOLOG"/>
    <property type="match status" value="1"/>
</dbReference>
<keyword evidence="2 7" id="KW-0489">Methyltransferase</keyword>
<evidence type="ECO:0000259" key="6">
    <source>
        <dbReference type="Pfam" id="PF01555"/>
    </source>
</evidence>
<evidence type="ECO:0000313" key="7">
    <source>
        <dbReference type="EMBL" id="TWU17976.1"/>
    </source>
</evidence>
<dbReference type="RefSeq" id="WP_146404961.1">
    <property type="nucleotide sequence ID" value="NZ_SJPU01000001.1"/>
</dbReference>
<proteinExistence type="inferred from homology"/>
<dbReference type="InterPro" id="IPR029063">
    <property type="entry name" value="SAM-dependent_MTases_sf"/>
</dbReference>
<feature type="domain" description="DNA methylase N-4/N-6" evidence="6">
    <location>
        <begin position="31"/>
        <end position="155"/>
    </location>
</feature>
<dbReference type="PANTHER" id="PTHR13370">
    <property type="entry name" value="RNA METHYLASE-RELATED"/>
    <property type="match status" value="1"/>
</dbReference>